<dbReference type="InterPro" id="IPR053977">
    <property type="entry name" value="Rv2466c-like"/>
</dbReference>
<keyword evidence="2" id="KW-1185">Reference proteome</keyword>
<organism evidence="1 2">
    <name type="scientific">Cutibacterium modestum HL044PA1</name>
    <dbReference type="NCBI Taxonomy" id="765109"/>
    <lineage>
        <taxon>Bacteria</taxon>
        <taxon>Bacillati</taxon>
        <taxon>Actinomycetota</taxon>
        <taxon>Actinomycetes</taxon>
        <taxon>Propionibacteriales</taxon>
        <taxon>Propionibacteriaceae</taxon>
        <taxon>Cutibacterium</taxon>
        <taxon>Cutibacterium modestum</taxon>
    </lineage>
</organism>
<sequence>MLGVEKVRDVHTVFHAMSLAVLNEGCDLSDDYRAQTDKPRIGSQVATGVAQVHGQGSFVVFTRRWELATTSARGGAQCRDSQAVLAECGCDESIAGCATTDKFDEVMRASHHQGMDPVGQDVGAPVIHINGLALFGPVVSPVPKGEEAGELLVALRR</sequence>
<accession>A0ABP2KCE1</accession>
<reference evidence="1" key="1">
    <citation type="submission" date="2010-08" db="EMBL/GenBank/DDBJ databases">
        <authorList>
            <person name="Weinstock G."/>
            <person name="Sodergren E."/>
            <person name="Clifton S."/>
            <person name="Fulton L."/>
            <person name="Fulton B."/>
            <person name="Courtney L."/>
            <person name="Fronick C."/>
            <person name="Harrison M."/>
            <person name="Strong C."/>
            <person name="Farmer C."/>
            <person name="Delahaunty K."/>
            <person name="Markovic C."/>
            <person name="Hall O."/>
            <person name="Minx P."/>
            <person name="Tomlinson C."/>
            <person name="Mitreva M."/>
            <person name="Hou S."/>
            <person name="Chen J."/>
            <person name="Wollam A."/>
            <person name="Pepin K.H."/>
            <person name="Johnson M."/>
            <person name="Bhonagiri V."/>
            <person name="Zhang X."/>
            <person name="Suruliraj S."/>
            <person name="Warren W."/>
            <person name="Chinwalla A."/>
            <person name="Mardis E.R."/>
            <person name="Wilson R.K."/>
        </authorList>
    </citation>
    <scope>NUCLEOTIDE SEQUENCE [LARGE SCALE GENOMIC DNA]</scope>
    <source>
        <strain evidence="1">HL044PA1</strain>
    </source>
</reference>
<protein>
    <recommendedName>
        <fullName evidence="3">Thioredoxin-like fold domain-containing protein</fullName>
    </recommendedName>
</protein>
<comment type="caution">
    <text evidence="1">The sequence shown here is derived from an EMBL/GenBank/DDBJ whole genome shotgun (WGS) entry which is preliminary data.</text>
</comment>
<evidence type="ECO:0000313" key="2">
    <source>
        <dbReference type="Proteomes" id="UP000003179"/>
    </source>
</evidence>
<name>A0ABP2KCE1_9ACTN</name>
<proteinExistence type="predicted"/>
<dbReference type="Gene3D" id="3.40.30.10">
    <property type="entry name" value="Glutaredoxin"/>
    <property type="match status" value="1"/>
</dbReference>
<dbReference type="Pfam" id="PF22234">
    <property type="entry name" value="Rv2466c-like"/>
    <property type="match status" value="1"/>
</dbReference>
<dbReference type="EMBL" id="ADZU01000003">
    <property type="protein sequence ID" value="EFS93725.1"/>
    <property type="molecule type" value="Genomic_DNA"/>
</dbReference>
<gene>
    <name evidence="1" type="ORF">HMPREF9607_00181</name>
</gene>
<evidence type="ECO:0000313" key="1">
    <source>
        <dbReference type="EMBL" id="EFS93725.1"/>
    </source>
</evidence>
<evidence type="ECO:0008006" key="3">
    <source>
        <dbReference type="Google" id="ProtNLM"/>
    </source>
</evidence>
<dbReference type="Proteomes" id="UP000003179">
    <property type="component" value="Unassembled WGS sequence"/>
</dbReference>